<dbReference type="Gene3D" id="2.60.40.790">
    <property type="match status" value="1"/>
</dbReference>
<dbReference type="GO" id="GO:0005737">
    <property type="term" value="C:cytoplasm"/>
    <property type="evidence" value="ECO:0007669"/>
    <property type="project" value="TreeGrafter"/>
</dbReference>
<dbReference type="GO" id="GO:0009408">
    <property type="term" value="P:response to heat"/>
    <property type="evidence" value="ECO:0007669"/>
    <property type="project" value="TreeGrafter"/>
</dbReference>
<feature type="region of interest" description="Disordered" evidence="4">
    <location>
        <begin position="137"/>
        <end position="184"/>
    </location>
</feature>
<dbReference type="PRINTS" id="PR00299">
    <property type="entry name" value="ACRYSTALLIN"/>
</dbReference>
<dbReference type="InterPro" id="IPR008978">
    <property type="entry name" value="HSP20-like_chaperone"/>
</dbReference>
<keyword evidence="1" id="KW-0346">Stress response</keyword>
<evidence type="ECO:0000313" key="6">
    <source>
        <dbReference type="Proteomes" id="UP000095283"/>
    </source>
</evidence>
<reference evidence="7" key="1">
    <citation type="submission" date="2016-11" db="UniProtKB">
        <authorList>
            <consortium name="WormBaseParasite"/>
        </authorList>
    </citation>
    <scope>IDENTIFICATION</scope>
</reference>
<evidence type="ECO:0000256" key="2">
    <source>
        <dbReference type="PROSITE-ProRule" id="PRU00285"/>
    </source>
</evidence>
<evidence type="ECO:0000256" key="4">
    <source>
        <dbReference type="SAM" id="MobiDB-lite"/>
    </source>
</evidence>
<feature type="compositionally biased region" description="Polar residues" evidence="4">
    <location>
        <begin position="159"/>
        <end position="168"/>
    </location>
</feature>
<dbReference type="InterPro" id="IPR001436">
    <property type="entry name" value="Alpha-crystallin/sHSP_animal"/>
</dbReference>
<sequence>MTTYNHSSSYNRTYEKKVIEETPRIRITSHSPFATHHVIPPSFSSFPSSYSFGGNIGSVHTTDDSFTATLDLSQFKPEDLKVSVIGQYIVIEGKHGEKEDELGLIERHFIRKFALPKNIQPEDVTSNLTSEGTLTVQAFPPKPKESSPARSIPIKIVTPSLSSQTSPISKEDKADEKETTKTVQ</sequence>
<dbReference type="WBParaSite" id="Hba_15766">
    <property type="protein sequence ID" value="Hba_15766"/>
    <property type="gene ID" value="Hba_15766"/>
</dbReference>
<evidence type="ECO:0000259" key="5">
    <source>
        <dbReference type="PROSITE" id="PS01031"/>
    </source>
</evidence>
<protein>
    <submittedName>
        <fullName evidence="7">SHSP domain-containing protein</fullName>
    </submittedName>
</protein>
<dbReference type="GO" id="GO:0042026">
    <property type="term" value="P:protein refolding"/>
    <property type="evidence" value="ECO:0007669"/>
    <property type="project" value="TreeGrafter"/>
</dbReference>
<dbReference type="AlphaFoldDB" id="A0A1I7XE03"/>
<dbReference type="PANTHER" id="PTHR45640">
    <property type="entry name" value="HEAT SHOCK PROTEIN HSP-12.2-RELATED"/>
    <property type="match status" value="1"/>
</dbReference>
<feature type="domain" description="SHSP" evidence="5">
    <location>
        <begin position="47"/>
        <end position="157"/>
    </location>
</feature>
<name>A0A1I7XE03_HETBA</name>
<dbReference type="PROSITE" id="PS01031">
    <property type="entry name" value="SHSP"/>
    <property type="match status" value="1"/>
</dbReference>
<dbReference type="SUPFAM" id="SSF49764">
    <property type="entry name" value="HSP20-like chaperones"/>
    <property type="match status" value="1"/>
</dbReference>
<accession>A0A1I7XE03</accession>
<evidence type="ECO:0000313" key="7">
    <source>
        <dbReference type="WBParaSite" id="Hba_15766"/>
    </source>
</evidence>
<evidence type="ECO:0000256" key="3">
    <source>
        <dbReference type="RuleBase" id="RU003616"/>
    </source>
</evidence>
<evidence type="ECO:0000256" key="1">
    <source>
        <dbReference type="ARBA" id="ARBA00023016"/>
    </source>
</evidence>
<dbReference type="Proteomes" id="UP000095283">
    <property type="component" value="Unplaced"/>
</dbReference>
<dbReference type="GO" id="GO:0051082">
    <property type="term" value="F:unfolded protein binding"/>
    <property type="evidence" value="ECO:0007669"/>
    <property type="project" value="TreeGrafter"/>
</dbReference>
<dbReference type="CDD" id="cd06526">
    <property type="entry name" value="metazoan_ACD"/>
    <property type="match status" value="1"/>
</dbReference>
<dbReference type="Pfam" id="PF00011">
    <property type="entry name" value="HSP20"/>
    <property type="match status" value="1"/>
</dbReference>
<organism evidence="6 7">
    <name type="scientific">Heterorhabditis bacteriophora</name>
    <name type="common">Entomopathogenic nematode worm</name>
    <dbReference type="NCBI Taxonomy" id="37862"/>
    <lineage>
        <taxon>Eukaryota</taxon>
        <taxon>Metazoa</taxon>
        <taxon>Ecdysozoa</taxon>
        <taxon>Nematoda</taxon>
        <taxon>Chromadorea</taxon>
        <taxon>Rhabditida</taxon>
        <taxon>Rhabditina</taxon>
        <taxon>Rhabditomorpha</taxon>
        <taxon>Strongyloidea</taxon>
        <taxon>Heterorhabditidae</taxon>
        <taxon>Heterorhabditis</taxon>
    </lineage>
</organism>
<comment type="similarity">
    <text evidence="2 3">Belongs to the small heat shock protein (HSP20) family.</text>
</comment>
<keyword evidence="6" id="KW-1185">Reference proteome</keyword>
<proteinExistence type="inferred from homology"/>
<feature type="compositionally biased region" description="Basic and acidic residues" evidence="4">
    <location>
        <begin position="169"/>
        <end position="184"/>
    </location>
</feature>
<dbReference type="GO" id="GO:0005634">
    <property type="term" value="C:nucleus"/>
    <property type="evidence" value="ECO:0007669"/>
    <property type="project" value="TreeGrafter"/>
</dbReference>
<dbReference type="PANTHER" id="PTHR45640:SF13">
    <property type="entry name" value="HEAT SHOCK PROTEIN 22-RELATED"/>
    <property type="match status" value="1"/>
</dbReference>
<dbReference type="InterPro" id="IPR002068">
    <property type="entry name" value="A-crystallin/Hsp20_dom"/>
</dbReference>